<dbReference type="AlphaFoldDB" id="A2VES7"/>
<accession>A2VES7</accession>
<reference evidence="3 6" key="5">
    <citation type="journal article" date="2002" name="Genome Biol.">
        <title>Heterochromatic sequences in a Drosophila whole-genome shotgun assembly.</title>
        <authorList>
            <person name="Hoskins R.A."/>
            <person name="Smith C.D."/>
            <person name="Carlson J.W."/>
            <person name="Carvalho A.B."/>
            <person name="Halpern A."/>
            <person name="Kaminker J.S."/>
            <person name="Kennedy C."/>
            <person name="Mungall C.J."/>
            <person name="Sullivan B.A."/>
            <person name="Sutton G.G."/>
            <person name="Yasuhara J.C."/>
            <person name="Wakimoto B.T."/>
            <person name="Myers E.W."/>
            <person name="Celniker S.E."/>
            <person name="Rubin G.M."/>
            <person name="Karpen G.H."/>
        </authorList>
    </citation>
    <scope>NUCLEOTIDE SEQUENCE [LARGE SCALE GENOMIC DNA]</scope>
    <source>
        <strain evidence="6">Berkeley</strain>
    </source>
</reference>
<reference evidence="2" key="10">
    <citation type="submission" date="2007-02" db="EMBL/GenBank/DDBJ databases">
        <authorList>
            <person name="Stapleton M."/>
            <person name="Carlson J."/>
            <person name="Frise E."/>
            <person name="Kapadia B."/>
            <person name="Park S."/>
            <person name="Wan K."/>
            <person name="Yu C."/>
            <person name="Celniker S."/>
        </authorList>
    </citation>
    <scope>NUCLEOTIDE SEQUENCE</scope>
</reference>
<evidence type="ECO:0000313" key="4">
    <source>
        <dbReference type="EMBL" id="ANY27777.1"/>
    </source>
</evidence>
<dbReference type="DNASU" id="8673982"/>
<dbReference type="EMBL" id="AE014296">
    <property type="protein sequence ID" value="ACZ94681.1"/>
    <property type="molecule type" value="Genomic_DNA"/>
</dbReference>
<evidence type="ECO:0000313" key="5">
    <source>
        <dbReference type="FlyBase" id="FBgn0262592"/>
    </source>
</evidence>
<dbReference type="ExpressionAtlas" id="A2VES7">
    <property type="expression patterns" value="baseline and differential"/>
</dbReference>
<reference evidence="3" key="12">
    <citation type="journal article" date="2015" name="G3 (Bethesda)">
        <title>Gene Model Annotations for Drosophila melanogaster: The Rule-Benders.</title>
        <authorList>
            <consortium name="FlyBase Consortium"/>
            <person name="Crosby M.A."/>
            <person name="Gramates L.S."/>
            <person name="Dos Santos G."/>
            <person name="Matthews B.B."/>
            <person name="St Pierre S.E."/>
            <person name="Zhou P."/>
            <person name="Schroeder A.J."/>
            <person name="Falls K."/>
            <person name="Emmert D.B."/>
            <person name="Russo S.M."/>
            <person name="Gelbart W.M."/>
            <person name="null"/>
        </authorList>
    </citation>
    <scope>NUCLEOTIDE SEQUENCE</scope>
</reference>
<dbReference type="OrthoDB" id="7837036at2759"/>
<organism evidence="2">
    <name type="scientific">Drosophila melanogaster</name>
    <name type="common">Fruit fly</name>
    <dbReference type="NCBI Taxonomy" id="7227"/>
    <lineage>
        <taxon>Eukaryota</taxon>
        <taxon>Metazoa</taxon>
        <taxon>Ecdysozoa</taxon>
        <taxon>Arthropoda</taxon>
        <taxon>Hexapoda</taxon>
        <taxon>Insecta</taxon>
        <taxon>Pterygota</taxon>
        <taxon>Neoptera</taxon>
        <taxon>Endopterygota</taxon>
        <taxon>Diptera</taxon>
        <taxon>Brachycera</taxon>
        <taxon>Muscomorpha</taxon>
        <taxon>Ephydroidea</taxon>
        <taxon>Drosophilidae</taxon>
        <taxon>Drosophila</taxon>
        <taxon>Sophophora</taxon>
    </lineage>
</organism>
<dbReference type="AGR" id="FB:FBgn0262592"/>
<reference evidence="3" key="11">
    <citation type="journal article" date="2015" name="G3 (Bethesda)">
        <title>Gene Model Annotations for Drosophila melanogaster: Impact of High-Throughput Data.</title>
        <authorList>
            <consortium name="FlyBase Consortium"/>
            <person name="Matthews B.B."/>
            <person name="Dos Santos G."/>
            <person name="Crosby M.A."/>
            <person name="Emmert D.B."/>
            <person name="St Pierre S.E."/>
            <person name="Gramates L.S."/>
            <person name="Zhou P."/>
            <person name="Schroeder A.J."/>
            <person name="Falls K."/>
            <person name="Strelets V."/>
            <person name="Russo S.M."/>
            <person name="Gelbart W.M."/>
            <person name="null"/>
        </authorList>
    </citation>
    <scope>NUCLEOTIDE SEQUENCE</scope>
</reference>
<keyword evidence="1" id="KW-0812">Transmembrane</keyword>
<feature type="transmembrane region" description="Helical" evidence="1">
    <location>
        <begin position="71"/>
        <end position="97"/>
    </location>
</feature>
<evidence type="ECO:0000313" key="6">
    <source>
        <dbReference type="Proteomes" id="UP000000803"/>
    </source>
</evidence>
<dbReference type="HOGENOM" id="CLU_2239339_0_0_1"/>
<reference evidence="4" key="14">
    <citation type="submission" date="2016-07" db="EMBL/GenBank/DDBJ databases">
        <authorList>
            <person name="Wan K."/>
            <person name="Booth B."/>
            <person name="Spirohn K."/>
            <person name="Hao T."/>
            <person name="Hu Y."/>
            <person name="Calderwood M."/>
            <person name="Hill D."/>
            <person name="Mohr S."/>
            <person name="Vidal M."/>
            <person name="Celniker S."/>
            <person name="Perrimon N."/>
        </authorList>
    </citation>
    <scope>NUCLEOTIDE SEQUENCE</scope>
</reference>
<reference evidence="3" key="15">
    <citation type="submission" date="2022-11" db="EMBL/GenBank/DDBJ databases">
        <title>Drosophila melanogaster release 4 sequence.</title>
        <authorList>
            <consortium name="Berkeley Drosophila Genome Project"/>
            <person name="Celniker S."/>
            <person name="Carlson J."/>
            <person name="Wan K."/>
            <person name="Pfeiffer B."/>
            <person name="Frise E."/>
            <person name="George R."/>
            <person name="Hoskins R."/>
            <person name="Stapleton M."/>
            <person name="Pacleb J."/>
            <person name="Park S."/>
            <person name="Svirskas R."/>
            <person name="Smith E."/>
            <person name="Yu C."/>
            <person name="Rubin G."/>
        </authorList>
    </citation>
    <scope>NUCLEOTIDE SEQUENCE</scope>
</reference>
<evidence type="ECO:0000313" key="2">
    <source>
        <dbReference type="EMBL" id="ABN49385.1"/>
    </source>
</evidence>
<dbReference type="GeneID" id="8673982"/>
<gene>
    <name evidence="3" type="primary">CG42519</name>
    <name evidence="3" type="synonym">CG34237</name>
    <name evidence="3" type="synonym">CG42520</name>
    <name evidence="3" type="synonym">Dmel\CG43127</name>
    <name evidence="3 5" type="ORF">CG43127</name>
    <name evidence="3" type="ORF">Dmel_CG43127</name>
</gene>
<proteinExistence type="evidence at transcript level"/>
<keyword evidence="6" id="KW-1185">Reference proteome</keyword>
<dbReference type="Bgee" id="FBgn0262592">
    <property type="expression patterns" value="Expressed in fat body cell in testis and 16 other cell types or tissues"/>
</dbReference>
<dbReference type="EMBL" id="KX531967">
    <property type="protein sequence ID" value="ANY27777.1"/>
    <property type="molecule type" value="mRNA"/>
</dbReference>
<evidence type="ECO:0000313" key="3">
    <source>
        <dbReference type="EMBL" id="ACZ94681.1"/>
    </source>
</evidence>
<reference evidence="3" key="16">
    <citation type="submission" date="2022-11" db="EMBL/GenBank/DDBJ databases">
        <authorList>
            <consortium name="FlyBase"/>
        </authorList>
    </citation>
    <scope>NUCLEOTIDE SEQUENCE</scope>
</reference>
<feature type="transmembrane region" description="Helical" evidence="1">
    <location>
        <begin position="6"/>
        <end position="29"/>
    </location>
</feature>
<reference evidence="6" key="2">
    <citation type="journal article" date="2002" name="Genome Biol.">
        <title>Finishing a whole-genome shotgun: release 3 of the Drosophila melanogaster euchromatic genome sequence.</title>
        <authorList>
            <person name="Celniker S.E."/>
            <person name="Wheeler D.A."/>
            <person name="Kronmiller B."/>
            <person name="Carlson J.W."/>
            <person name="Halpern A."/>
            <person name="Patel S."/>
            <person name="Adams M."/>
            <person name="Champe M."/>
            <person name="Dugan S.P."/>
            <person name="Frise E."/>
            <person name="Hodgson A."/>
            <person name="George R.A."/>
            <person name="Hoskins R.A."/>
            <person name="Laverty T."/>
            <person name="Muzny D.M."/>
            <person name="Nelson C.R."/>
            <person name="Pacleb J.M."/>
            <person name="Park S."/>
            <person name="Pfeiffer B.D."/>
            <person name="Richards S."/>
            <person name="Sodergren E.J."/>
            <person name="Svirskas R."/>
            <person name="Tabor P.E."/>
            <person name="Wan K."/>
            <person name="Stapleton M."/>
            <person name="Sutton G.G."/>
            <person name="Venter C."/>
            <person name="Weinstock G."/>
            <person name="Scherer S.E."/>
            <person name="Myers E.W."/>
            <person name="Gibbs R.A."/>
            <person name="Rubin G.M."/>
        </authorList>
    </citation>
    <scope>NUCLEOTIDE SEQUENCE [LARGE SCALE GENOMIC DNA]</scope>
    <source>
        <strain evidence="6">Berkeley</strain>
    </source>
</reference>
<evidence type="ECO:0000256" key="1">
    <source>
        <dbReference type="SAM" id="Phobius"/>
    </source>
</evidence>
<protein>
    <submittedName>
        <fullName evidence="4">GEO02185p1</fullName>
    </submittedName>
    <submittedName>
        <fullName evidence="2">IP18308p</fullName>
    </submittedName>
</protein>
<dbReference type="FlyBase" id="FBgn0262592">
    <property type="gene designation" value="CG43127"/>
</dbReference>
<dbReference type="BioGRID-ORCS" id="8673982">
    <property type="hits" value="0 hits in 1 CRISPR screen"/>
</dbReference>
<dbReference type="RefSeq" id="NP_001163410.1">
    <property type="nucleotide sequence ID" value="NM_001169939.1"/>
</dbReference>
<reference evidence="3 6" key="6">
    <citation type="journal article" date="2005" name="PLoS Comput. Biol.">
        <title>Combined evidence annotation of transposable elements in genome sequences.</title>
        <authorList>
            <person name="Quesneville H."/>
            <person name="Bergman C.M."/>
            <person name="Andrieu O."/>
            <person name="Autard D."/>
            <person name="Nouaud D."/>
            <person name="Ashburner M."/>
            <person name="Anxolabehere D."/>
        </authorList>
    </citation>
    <scope>NUCLEOTIDE SEQUENCE [LARGE SCALE GENOMIC DNA]</scope>
    <source>
        <strain evidence="6">Berkeley</strain>
    </source>
</reference>
<dbReference type="EMBL" id="BT030246">
    <property type="protein sequence ID" value="ABN49385.1"/>
    <property type="molecule type" value="mRNA"/>
</dbReference>
<name>A2VES7_DROME</name>
<dbReference type="Proteomes" id="UP000000803">
    <property type="component" value="Chromosome 3L"/>
</dbReference>
<reference evidence="3" key="7">
    <citation type="submission" date="2006-08" db="EMBL/GenBank/DDBJ databases">
        <authorList>
            <person name="Celniker S."/>
            <person name="Carlson J."/>
            <person name="Wan K."/>
            <person name="Frise E."/>
            <person name="Hoskins R."/>
            <person name="Park S."/>
            <person name="Svirskas R."/>
            <person name="Rubin G."/>
        </authorList>
    </citation>
    <scope>NUCLEOTIDE SEQUENCE</scope>
</reference>
<dbReference type="SMR" id="A2VES7"/>
<reference evidence="3 6" key="1">
    <citation type="journal article" date="2000" name="Science">
        <title>The genome sequence of Drosophila melanogaster.</title>
        <authorList>
            <person name="Adams M.D."/>
            <person name="Celniker S.E."/>
            <person name="Holt R.A."/>
            <person name="Evans C.A."/>
            <person name="Gocayne J.D."/>
            <person name="Amanatides P.G."/>
            <person name="Scherer S.E."/>
            <person name="Li P.W."/>
            <person name="Hoskins R.A."/>
            <person name="Galle R.F."/>
            <person name="George R.A."/>
            <person name="Lewis S.E."/>
            <person name="Richards S."/>
            <person name="Ashburner M."/>
            <person name="Henderson S.N."/>
            <person name="Sutton G.G."/>
            <person name="Wortman J.R."/>
            <person name="Yandell M.D."/>
            <person name="Zhang Q."/>
            <person name="Chen L.X."/>
            <person name="Brandon R.C."/>
            <person name="Rogers Y.H."/>
            <person name="Blazej R.G."/>
            <person name="Champe M."/>
            <person name="Pfeiffer B.D."/>
            <person name="Wan K.H."/>
            <person name="Doyle C."/>
            <person name="Baxter E.G."/>
            <person name="Helt G."/>
            <person name="Nelson C.R."/>
            <person name="Gabor G.L."/>
            <person name="Abril J.F."/>
            <person name="Agbayani A."/>
            <person name="An H.J."/>
            <person name="Andrews-Pfannkoch C."/>
            <person name="Baldwin D."/>
            <person name="Ballew R.M."/>
            <person name="Basu A."/>
            <person name="Baxendale J."/>
            <person name="Bayraktaroglu L."/>
            <person name="Beasley E.M."/>
            <person name="Beeson K.Y."/>
            <person name="Benos P.V."/>
            <person name="Berman B.P."/>
            <person name="Bhandari D."/>
            <person name="Bolshakov S."/>
            <person name="Borkova D."/>
            <person name="Botchan M.R."/>
            <person name="Bouck J."/>
            <person name="Brokstein P."/>
            <person name="Brottier P."/>
            <person name="Burtis K.C."/>
            <person name="Busam D.A."/>
            <person name="Butler H."/>
            <person name="Cadieu E."/>
            <person name="Center A."/>
            <person name="Chandra I."/>
            <person name="Cherry J.M."/>
            <person name="Cawley S."/>
            <person name="Dahlke C."/>
            <person name="Davenport L.B."/>
            <person name="Davies P."/>
            <person name="de Pablos B."/>
            <person name="Delcher A."/>
            <person name="Deng Z."/>
            <person name="Mays A.D."/>
            <person name="Dew I."/>
            <person name="Dietz S.M."/>
            <person name="Dodson K."/>
            <person name="Doup L.E."/>
            <person name="Downes M."/>
            <person name="Dugan-Rocha S."/>
            <person name="Dunkov B.C."/>
            <person name="Dunn P."/>
            <person name="Durbin K.J."/>
            <person name="Evangelista C.C."/>
            <person name="Ferraz C."/>
            <person name="Ferriera S."/>
            <person name="Fleischmann W."/>
            <person name="Fosler C."/>
            <person name="Gabrielian A.E."/>
            <person name="Garg N.S."/>
            <person name="Gelbart W.M."/>
            <person name="Glasser K."/>
            <person name="Glodek A."/>
            <person name="Gong F."/>
            <person name="Gorrell J.H."/>
            <person name="Gu Z."/>
            <person name="Guan P."/>
            <person name="Harris M."/>
            <person name="Harris N.L."/>
            <person name="Harvey D."/>
            <person name="Heiman T.J."/>
            <person name="Hernandez J.R."/>
            <person name="Houck J."/>
            <person name="Hostin D."/>
            <person name="Houston K.A."/>
            <person name="Howland T.J."/>
            <person name="Wei M.H."/>
            <person name="Ibegwam C."/>
            <person name="Jalali M."/>
            <person name="Kalush F."/>
            <person name="Karpen G.H."/>
            <person name="Ke Z."/>
            <person name="Kennison J.A."/>
            <person name="Ketchum K.A."/>
            <person name="Kimmel B.E."/>
            <person name="Kodira C.D."/>
            <person name="Kraft C."/>
            <person name="Kravitz S."/>
            <person name="Kulp D."/>
            <person name="Lai Z."/>
            <person name="Lasko P."/>
            <person name="Lei Y."/>
            <person name="Levitsky A.A."/>
            <person name="Li J."/>
            <person name="Li Z."/>
            <person name="Liang Y."/>
            <person name="Lin X."/>
            <person name="Liu X."/>
            <person name="Mattei B."/>
            <person name="McIntosh T.C."/>
            <person name="McLeod M.P."/>
            <person name="McPherson D."/>
            <person name="Merkulov G."/>
            <person name="Milshina N.V."/>
            <person name="Mobarry C."/>
            <person name="Morris J."/>
            <person name="Moshrefi A."/>
            <person name="Mount S.M."/>
            <person name="Moy M."/>
            <person name="Murphy B."/>
            <person name="Murphy L."/>
            <person name="Muzny D.M."/>
            <person name="Nelson D.L."/>
            <person name="Nelson D.R."/>
            <person name="Nelson K.A."/>
            <person name="Nixon K."/>
            <person name="Nusskern D.R."/>
            <person name="Pacleb J.M."/>
            <person name="Palazzolo M."/>
            <person name="Pittman G.S."/>
            <person name="Pan S."/>
            <person name="Pollard J."/>
            <person name="Puri V."/>
            <person name="Reese M.G."/>
            <person name="Reinert K."/>
            <person name="Remington K."/>
            <person name="Saunders R.D."/>
            <person name="Scheeler F."/>
            <person name="Shen H."/>
            <person name="Shue B.C."/>
            <person name="Siden-Kiamos I."/>
            <person name="Simpson M."/>
            <person name="Skupski M.P."/>
            <person name="Smith T."/>
            <person name="Spier E."/>
            <person name="Spradling A.C."/>
            <person name="Stapleton M."/>
            <person name="Strong R."/>
            <person name="Sun E."/>
            <person name="Svirskas R."/>
            <person name="Tector C."/>
            <person name="Turner R."/>
            <person name="Venter E."/>
            <person name="Wang A.H."/>
            <person name="Wang X."/>
            <person name="Wang Z.Y."/>
            <person name="Wassarman D.A."/>
            <person name="Weinstock G.M."/>
            <person name="Weissenbach J."/>
            <person name="Williams S.M."/>
            <person name="WoodageT"/>
            <person name="Worley K.C."/>
            <person name="Wu D."/>
            <person name="Yang S."/>
            <person name="Yao Q.A."/>
            <person name="Ye J."/>
            <person name="Yeh R.F."/>
            <person name="Zaveri J.S."/>
            <person name="Zhan M."/>
            <person name="Zhang G."/>
            <person name="Zhao Q."/>
            <person name="Zheng L."/>
            <person name="Zheng X.H."/>
            <person name="Zhong F.N."/>
            <person name="Zhong W."/>
            <person name="Zhou X."/>
            <person name="Zhu S."/>
            <person name="Zhu X."/>
            <person name="Smith H.O."/>
            <person name="Gibbs R.A."/>
            <person name="Myers E.W."/>
            <person name="Rubin G.M."/>
            <person name="Venter J.C."/>
        </authorList>
    </citation>
    <scope>NUCLEOTIDE SEQUENCE [LARGE SCALE GENOMIC DNA]</scope>
    <source>
        <strain evidence="6">Berkeley</strain>
    </source>
</reference>
<reference evidence="6" key="4">
    <citation type="journal article" date="2002" name="Genome Biol.">
        <title>The transposable elements of the Drosophila melanogaster euchromatin: a genomics perspective.</title>
        <authorList>
            <person name="Kaminker J.S."/>
            <person name="Bergman C.M."/>
            <person name="Kronmiller B."/>
            <person name="Carlson J."/>
            <person name="Svirskas R."/>
            <person name="Patel S."/>
            <person name="Frise E."/>
            <person name="Wheeler D.A."/>
            <person name="Lewis S.E."/>
            <person name="Rubin G.M."/>
            <person name="Ashburner M."/>
            <person name="Celniker S.E."/>
        </authorList>
    </citation>
    <scope>NUCLEOTIDE SEQUENCE [LARGE SCALE GENOMIC DNA]</scope>
    <source>
        <strain evidence="6">Berkeley</strain>
    </source>
</reference>
<reference evidence="6" key="3">
    <citation type="journal article" date="2002" name="Genome Biol.">
        <title>Annotation of the Drosophila melanogaster euchromatic genome: a systematic review.</title>
        <authorList>
            <person name="Misra S."/>
            <person name="Crosby M.A."/>
            <person name="Mungall C.J."/>
            <person name="Matthews B.B."/>
            <person name="Campbell K.S."/>
            <person name="Hradecky P."/>
            <person name="Huang Y."/>
            <person name="Kaminker J.S."/>
            <person name="Millburn G.H."/>
            <person name="Prochnik S.E."/>
            <person name="Smith C.D."/>
            <person name="Tupy J.L."/>
            <person name="Whitfied E.J."/>
            <person name="Bayraktaroglu L."/>
            <person name="Berman B.P."/>
            <person name="Bettencourt B.R."/>
            <person name="Celniker S.E."/>
            <person name="de Grey A.D."/>
            <person name="Drysdale R.A."/>
            <person name="Harris N.L."/>
            <person name="Richter J."/>
            <person name="Russo S."/>
            <person name="Schroeder A.J."/>
            <person name="Shu S.Q."/>
            <person name="Stapleton M."/>
            <person name="Yamada C."/>
            <person name="Ashburner M."/>
            <person name="Gelbart W.M."/>
            <person name="Rubin G.M."/>
            <person name="Lewis S.E."/>
        </authorList>
    </citation>
    <scope>GENOME REANNOTATION</scope>
    <source>
        <strain evidence="6">Berkeley</strain>
    </source>
</reference>
<keyword evidence="1" id="KW-1133">Transmembrane helix</keyword>
<keyword evidence="1" id="KW-0472">Membrane</keyword>
<sequence length="105" mass="12193">MNALNAFGMAIGWMDIAGVLFFEMIMFYMMRRRRLAQKSEVASIEAQEKCHRDSLPNLLTRKKLSESENIWIFWGYLLMLNIWIGVTLLMIAGISFVGENKNRSL</sequence>
<dbReference type="VEuPathDB" id="VectorBase:FBgn0262592"/>
<reference evidence="3" key="13">
    <citation type="journal article" date="2015" name="Genome Res.">
        <title>The Release 6 reference sequence of the Drosophila melanogaster genome.</title>
        <authorList>
            <person name="Hoskins R.A."/>
            <person name="Carlson J.W."/>
            <person name="Wan K.H."/>
            <person name="Park S."/>
            <person name="Mendez I."/>
            <person name="Galle S.E."/>
            <person name="Booth B.W."/>
            <person name="Pfeiffer B.D."/>
            <person name="George R.A."/>
            <person name="Svirskas R."/>
            <person name="Krzywinski M."/>
            <person name="Schein J."/>
            <person name="Accardo M.C."/>
            <person name="Damia E."/>
            <person name="Messina G."/>
            <person name="Mendez-Lago M."/>
            <person name="de Pablos B."/>
            <person name="Demakova O.V."/>
            <person name="Andreyeva E.N."/>
            <person name="Boldyreva L.V."/>
            <person name="Marra M."/>
            <person name="Carvalho A.B."/>
            <person name="Dimitri P."/>
            <person name="Villasante A."/>
            <person name="Zhimulev I.F."/>
            <person name="Rubin G.M."/>
            <person name="Karpen G.H."/>
            <person name="Celniker S.E."/>
        </authorList>
    </citation>
    <scope>NUCLEOTIDE SEQUENCE</scope>
</reference>
<reference evidence="3 6" key="8">
    <citation type="journal article" date="2007" name="Science">
        <title>The Release 5.1 annotation of Drosophila melanogaster heterochromatin.</title>
        <authorList>
            <person name="Smith C.D."/>
            <person name="Shu S."/>
            <person name="Mungall C.J."/>
            <person name="Karpen G.H."/>
        </authorList>
    </citation>
    <scope>NUCLEOTIDE SEQUENCE [LARGE SCALE GENOMIC DNA]</scope>
    <source>
        <strain evidence="6">Berkeley</strain>
    </source>
</reference>
<reference evidence="3 6" key="9">
    <citation type="journal article" date="2007" name="Science">
        <title>Sequence finishing and mapping of Drosophila melanogaster heterochromatin.</title>
        <authorList>
            <person name="Hoskins R.A."/>
            <person name="Carlson J.W."/>
            <person name="Kennedy C."/>
            <person name="Acevedo D."/>
            <person name="Evans-Holm M."/>
            <person name="Frise E."/>
            <person name="Wan K.H."/>
            <person name="Park S."/>
            <person name="Mendez-Lago M."/>
            <person name="Rossi F."/>
            <person name="Villasante A."/>
            <person name="Dimitri P."/>
            <person name="Karpen G.H."/>
            <person name="Celniker S.E."/>
        </authorList>
    </citation>
    <scope>NUCLEOTIDE SEQUENCE [LARGE SCALE GENOMIC DNA]</scope>
    <source>
        <strain evidence="6">Berkeley</strain>
    </source>
</reference>